<keyword evidence="2" id="KW-1133">Transmembrane helix</keyword>
<dbReference type="RefSeq" id="XP_064671782.1">
    <property type="nucleotide sequence ID" value="XM_064810548.1"/>
</dbReference>
<dbReference type="EMBL" id="MU853337">
    <property type="protein sequence ID" value="KAK4114212.1"/>
    <property type="molecule type" value="Genomic_DNA"/>
</dbReference>
<organism evidence="3 4">
    <name type="scientific">Canariomyces notabilis</name>
    <dbReference type="NCBI Taxonomy" id="2074819"/>
    <lineage>
        <taxon>Eukaryota</taxon>
        <taxon>Fungi</taxon>
        <taxon>Dikarya</taxon>
        <taxon>Ascomycota</taxon>
        <taxon>Pezizomycotina</taxon>
        <taxon>Sordariomycetes</taxon>
        <taxon>Sordariomycetidae</taxon>
        <taxon>Sordariales</taxon>
        <taxon>Chaetomiaceae</taxon>
        <taxon>Canariomyces</taxon>
    </lineage>
</organism>
<feature type="non-terminal residue" evidence="3">
    <location>
        <position position="1"/>
    </location>
</feature>
<comment type="caution">
    <text evidence="3">The sequence shown here is derived from an EMBL/GenBank/DDBJ whole genome shotgun (WGS) entry which is preliminary data.</text>
</comment>
<protein>
    <submittedName>
        <fullName evidence="3">Uncharacterized protein</fullName>
    </submittedName>
</protein>
<reference evidence="3" key="1">
    <citation type="journal article" date="2023" name="Mol. Phylogenet. Evol.">
        <title>Genome-scale phylogeny and comparative genomics of the fungal order Sordariales.</title>
        <authorList>
            <person name="Hensen N."/>
            <person name="Bonometti L."/>
            <person name="Westerberg I."/>
            <person name="Brannstrom I.O."/>
            <person name="Guillou S."/>
            <person name="Cros-Aarteil S."/>
            <person name="Calhoun S."/>
            <person name="Haridas S."/>
            <person name="Kuo A."/>
            <person name="Mondo S."/>
            <person name="Pangilinan J."/>
            <person name="Riley R."/>
            <person name="LaButti K."/>
            <person name="Andreopoulos B."/>
            <person name="Lipzen A."/>
            <person name="Chen C."/>
            <person name="Yan M."/>
            <person name="Daum C."/>
            <person name="Ng V."/>
            <person name="Clum A."/>
            <person name="Steindorff A."/>
            <person name="Ohm R.A."/>
            <person name="Martin F."/>
            <person name="Silar P."/>
            <person name="Natvig D.O."/>
            <person name="Lalanne C."/>
            <person name="Gautier V."/>
            <person name="Ament-Velasquez S.L."/>
            <person name="Kruys A."/>
            <person name="Hutchinson M.I."/>
            <person name="Powell A.J."/>
            <person name="Barry K."/>
            <person name="Miller A.N."/>
            <person name="Grigoriev I.V."/>
            <person name="Debuchy R."/>
            <person name="Gladieux P."/>
            <person name="Hiltunen Thoren M."/>
            <person name="Johannesson H."/>
        </authorList>
    </citation>
    <scope>NUCLEOTIDE SEQUENCE</scope>
    <source>
        <strain evidence="3">CBS 508.74</strain>
    </source>
</reference>
<reference evidence="3" key="2">
    <citation type="submission" date="2023-05" db="EMBL/GenBank/DDBJ databases">
        <authorList>
            <consortium name="Lawrence Berkeley National Laboratory"/>
            <person name="Steindorff A."/>
            <person name="Hensen N."/>
            <person name="Bonometti L."/>
            <person name="Westerberg I."/>
            <person name="Brannstrom I.O."/>
            <person name="Guillou S."/>
            <person name="Cros-Aarteil S."/>
            <person name="Calhoun S."/>
            <person name="Haridas S."/>
            <person name="Kuo A."/>
            <person name="Mondo S."/>
            <person name="Pangilinan J."/>
            <person name="Riley R."/>
            <person name="Labutti K."/>
            <person name="Andreopoulos B."/>
            <person name="Lipzen A."/>
            <person name="Chen C."/>
            <person name="Yanf M."/>
            <person name="Daum C."/>
            <person name="Ng V."/>
            <person name="Clum A."/>
            <person name="Ohm R."/>
            <person name="Martin F."/>
            <person name="Silar P."/>
            <person name="Natvig D."/>
            <person name="Lalanne C."/>
            <person name="Gautier V."/>
            <person name="Ament-Velasquez S.L."/>
            <person name="Kruys A."/>
            <person name="Hutchinson M.I."/>
            <person name="Powell A.J."/>
            <person name="Barry K."/>
            <person name="Miller A.N."/>
            <person name="Grigoriev I.V."/>
            <person name="Debuchy R."/>
            <person name="Gladieux P."/>
            <person name="Thoren M.H."/>
            <person name="Johannesson H."/>
        </authorList>
    </citation>
    <scope>NUCLEOTIDE SEQUENCE</scope>
    <source>
        <strain evidence="3">CBS 508.74</strain>
    </source>
</reference>
<dbReference type="Proteomes" id="UP001302812">
    <property type="component" value="Unassembled WGS sequence"/>
</dbReference>
<accession>A0AAN6TGV1</accession>
<feature type="compositionally biased region" description="Basic and acidic residues" evidence="1">
    <location>
        <begin position="76"/>
        <end position="92"/>
    </location>
</feature>
<dbReference type="GeneID" id="89934673"/>
<keyword evidence="4" id="KW-1185">Reference proteome</keyword>
<feature type="non-terminal residue" evidence="3">
    <location>
        <position position="820"/>
    </location>
</feature>
<gene>
    <name evidence="3" type="ORF">N656DRAFT_680390</name>
</gene>
<feature type="transmembrane region" description="Helical" evidence="2">
    <location>
        <begin position="481"/>
        <end position="503"/>
    </location>
</feature>
<keyword evidence="2" id="KW-0812">Transmembrane</keyword>
<keyword evidence="2" id="KW-0472">Membrane</keyword>
<evidence type="ECO:0000313" key="4">
    <source>
        <dbReference type="Proteomes" id="UP001302812"/>
    </source>
</evidence>
<evidence type="ECO:0000256" key="2">
    <source>
        <dbReference type="SAM" id="Phobius"/>
    </source>
</evidence>
<sequence>EQQLSDSLPILRFPKPQGSQYLANWVSNSAPDIKQPPNMSDSNLLADSAYEIINGTDSESQDGRLTESTGSLSVSRPDDVHSLDGSEAHYNSDSDEESDHSSHASSIRYADQALQNPSTQPPMSSLEYGSATEGSGVVVRSIEFQEGNGDGGDGSDGQVLLEKISVKHTIREFTEVESSALAQSLDLPDAPKRLVATIRQTMSQAYLSTKEPLKLLYVGRPDAQRSIVLKICSAIWVSPKNGAKEEDYFNRHREGVYNIVPISSFGPSPELELMEASPYQIRVDHCTAAEEIIFEGASLPNDTVYSITVGNNKSYLSLFSPSGSVVQPKWDLPNIAIFYCSEEEDTESQRTRDAAWAFMNRHGVPSIFITERQSFGKQPAKRWAKYVNEHTVHMCLESRDPERPMAPQRFPIDHSSFVDIDARQMNRNLAYLAGLTEPEEPISELETSTFEGIQELGLFEASEKARRAWAKFLDSPIPKQWLLLAFIAPILMSLIVSLLTMVFPASPRPGNSSQTSNLPHSLGVSMTSHIPTVATSTTTVVINVTSTRTVQVSQAKPTTSTLASALSFAGLLSDRPLTAPVDHEIKKPVCSAKKTTCSVHIHGPTELLVAIPGRNRALWLAHGAIDIDVYRGTEPLKTKLSSVDEGVLVELAAKDAYGILNVSVVTSRRPKINETFEVDFGKSAVSEAIDAGLQIFQGAIQKVSARFGEASQLVEDTYVPAVSKLSAAFGHALAAARDHRSAVRRATSQAREHIVRQLESAEKLRKGVDVSILQAQIASRLWYLKMQGRMEEYAEYQRKASEFLKLKYDELARVQKVQEK</sequence>
<dbReference type="AlphaFoldDB" id="A0AAN6TGV1"/>
<proteinExistence type="predicted"/>
<name>A0AAN6TGV1_9PEZI</name>
<evidence type="ECO:0000256" key="1">
    <source>
        <dbReference type="SAM" id="MobiDB-lite"/>
    </source>
</evidence>
<feature type="region of interest" description="Disordered" evidence="1">
    <location>
        <begin position="51"/>
        <end position="106"/>
    </location>
</feature>
<evidence type="ECO:0000313" key="3">
    <source>
        <dbReference type="EMBL" id="KAK4114212.1"/>
    </source>
</evidence>